<keyword evidence="4" id="KW-1185">Reference proteome</keyword>
<dbReference type="GO" id="GO:0015562">
    <property type="term" value="F:efflux transmembrane transporter activity"/>
    <property type="evidence" value="ECO:0007669"/>
    <property type="project" value="InterPro"/>
</dbReference>
<evidence type="ECO:0008006" key="5">
    <source>
        <dbReference type="Google" id="ProtNLM"/>
    </source>
</evidence>
<dbReference type="RefSeq" id="WP_034742943.1">
    <property type="nucleotide sequence ID" value="NZ_AWFG01000063.1"/>
</dbReference>
<evidence type="ECO:0000313" key="4">
    <source>
        <dbReference type="Proteomes" id="UP000027190"/>
    </source>
</evidence>
<dbReference type="eggNOG" id="COG1538">
    <property type="taxonomic scope" value="Bacteria"/>
</dbReference>
<sequence>MFTHPSRVWLLAAVAGFASSTFSGARAQSLDQLEAELARHPALDALQYRSDADRERATAAHALPDPVISLGINNLPVFDPVFDRFLPTNKAVGVRQQFPSAALRNAQSSGANNRAAQTDAARDWQYAQLRAELRISLIERARIREQRRLALARREKYAELTDVIQNEIDAGRPALFRLAQVDVERADIDRALAELDAENADIDARLVDLIGAVPDTDAPMPVVAEWTGEAGAFHAVRIAQASVGVADAGVDQAAAAYKPEWGVQLTYQQRENGRGGMGSTFAGDDWVSGMVTFTVPIWAEKSQAPRLRAAKADRSAARALSMAAARRAASDYAGYLATRRAAVESLAVLKQKIHSLEDQRDALLTVYESGAGDYSPIIDGELAILLLQSQTAAEAARRDGATERLNALLVTS</sequence>
<dbReference type="SUPFAM" id="SSF56954">
    <property type="entry name" value="Outer membrane efflux proteins (OEP)"/>
    <property type="match status" value="1"/>
</dbReference>
<feature type="signal peptide" evidence="2">
    <location>
        <begin position="1"/>
        <end position="27"/>
    </location>
</feature>
<evidence type="ECO:0000313" key="3">
    <source>
        <dbReference type="EMBL" id="KCZ55194.1"/>
    </source>
</evidence>
<evidence type="ECO:0000256" key="2">
    <source>
        <dbReference type="SAM" id="SignalP"/>
    </source>
</evidence>
<dbReference type="PATRIC" id="fig|1280947.3.peg.3139"/>
<keyword evidence="1" id="KW-0175">Coiled coil</keyword>
<feature type="chain" id="PRO_5001619251" description="Transporter" evidence="2">
    <location>
        <begin position="28"/>
        <end position="412"/>
    </location>
</feature>
<protein>
    <recommendedName>
        <fullName evidence="5">Transporter</fullName>
    </recommendedName>
</protein>
<dbReference type="Gene3D" id="1.20.1600.10">
    <property type="entry name" value="Outer membrane efflux proteins (OEP)"/>
    <property type="match status" value="1"/>
</dbReference>
<proteinExistence type="predicted"/>
<name>A0A062UF57_9PROT</name>
<organism evidence="3 4">
    <name type="scientific">Hyphomonas chukchiensis</name>
    <dbReference type="NCBI Taxonomy" id="1280947"/>
    <lineage>
        <taxon>Bacteria</taxon>
        <taxon>Pseudomonadati</taxon>
        <taxon>Pseudomonadota</taxon>
        <taxon>Alphaproteobacteria</taxon>
        <taxon>Hyphomonadales</taxon>
        <taxon>Hyphomonadaceae</taxon>
        <taxon>Hyphomonas</taxon>
    </lineage>
</organism>
<keyword evidence="2" id="KW-0732">Signal</keyword>
<gene>
    <name evidence="3" type="ORF">HY30_08500</name>
</gene>
<dbReference type="EMBL" id="AWFG01000063">
    <property type="protein sequence ID" value="KCZ55194.1"/>
    <property type="molecule type" value="Genomic_DNA"/>
</dbReference>
<dbReference type="AlphaFoldDB" id="A0A062UF57"/>
<evidence type="ECO:0000256" key="1">
    <source>
        <dbReference type="SAM" id="Coils"/>
    </source>
</evidence>
<comment type="caution">
    <text evidence="3">The sequence shown here is derived from an EMBL/GenBank/DDBJ whole genome shotgun (WGS) entry which is preliminary data.</text>
</comment>
<accession>A0A062UF57</accession>
<dbReference type="STRING" id="1280947.HY30_08500"/>
<reference evidence="3 4" key="1">
    <citation type="journal article" date="2014" name="Antonie Van Leeuwenhoek">
        <title>Hyphomonas beringensis sp. nov. and Hyphomonas chukchiensis sp. nov., isolated from surface seawater of the Bering Sea and Chukchi Sea.</title>
        <authorList>
            <person name="Li C."/>
            <person name="Lai Q."/>
            <person name="Li G."/>
            <person name="Dong C."/>
            <person name="Wang J."/>
            <person name="Liao Y."/>
            <person name="Shao Z."/>
        </authorList>
    </citation>
    <scope>NUCLEOTIDE SEQUENCE [LARGE SCALE GENOMIC DNA]</scope>
    <source>
        <strain evidence="3 4">BH-BN04-4</strain>
    </source>
</reference>
<feature type="coiled-coil region" evidence="1">
    <location>
        <begin position="339"/>
        <end position="366"/>
    </location>
</feature>
<dbReference type="OrthoDB" id="7616531at2"/>
<dbReference type="Proteomes" id="UP000027190">
    <property type="component" value="Unassembled WGS sequence"/>
</dbReference>